<comment type="caution">
    <text evidence="1">The sequence shown here is derived from an EMBL/GenBank/DDBJ whole genome shotgun (WGS) entry which is preliminary data.</text>
</comment>
<dbReference type="AlphaFoldDB" id="A0A2H0BFN2"/>
<protein>
    <submittedName>
        <fullName evidence="1">Uncharacterized protein</fullName>
    </submittedName>
</protein>
<evidence type="ECO:0000313" key="2">
    <source>
        <dbReference type="Proteomes" id="UP000228495"/>
    </source>
</evidence>
<proteinExistence type="predicted"/>
<organism evidence="1 2">
    <name type="scientific">candidate division WWE3 bacterium CG22_combo_CG10-13_8_21_14_all_39_12</name>
    <dbReference type="NCBI Taxonomy" id="1975094"/>
    <lineage>
        <taxon>Bacteria</taxon>
        <taxon>Katanobacteria</taxon>
    </lineage>
</organism>
<name>A0A2H0BFN2_UNCKA</name>
<dbReference type="EMBL" id="PCSU01000048">
    <property type="protein sequence ID" value="PIP56483.1"/>
    <property type="molecule type" value="Genomic_DNA"/>
</dbReference>
<accession>A0A2H0BFN2</accession>
<gene>
    <name evidence="1" type="ORF">COX05_02795</name>
</gene>
<dbReference type="Proteomes" id="UP000228495">
    <property type="component" value="Unassembled WGS sequence"/>
</dbReference>
<evidence type="ECO:0000313" key="1">
    <source>
        <dbReference type="EMBL" id="PIP56483.1"/>
    </source>
</evidence>
<sequence>MQFYAVQIKEKVEVAPDQVTVVVMENGRSAAKAEVEHNGKPLKLFKFLSEDSKKELLEQGATDGGKMEPKTSE</sequence>
<reference evidence="1 2" key="1">
    <citation type="submission" date="2017-09" db="EMBL/GenBank/DDBJ databases">
        <title>Depth-based differentiation of microbial function through sediment-hosted aquifers and enrichment of novel symbionts in the deep terrestrial subsurface.</title>
        <authorList>
            <person name="Probst A.J."/>
            <person name="Ladd B."/>
            <person name="Jarett J.K."/>
            <person name="Geller-Mcgrath D.E."/>
            <person name="Sieber C.M."/>
            <person name="Emerson J.B."/>
            <person name="Anantharaman K."/>
            <person name="Thomas B.C."/>
            <person name="Malmstrom R."/>
            <person name="Stieglmeier M."/>
            <person name="Klingl A."/>
            <person name="Woyke T."/>
            <person name="Ryan C.M."/>
            <person name="Banfield J.F."/>
        </authorList>
    </citation>
    <scope>NUCLEOTIDE SEQUENCE [LARGE SCALE GENOMIC DNA]</scope>
    <source>
        <strain evidence="1">CG22_combo_CG10-13_8_21_14_all_39_12</strain>
    </source>
</reference>